<evidence type="ECO:0000313" key="2">
    <source>
        <dbReference type="Proteomes" id="UP000593574"/>
    </source>
</evidence>
<dbReference type="AlphaFoldDB" id="A0A7J9AQB5"/>
<dbReference type="Proteomes" id="UP000593574">
    <property type="component" value="Unassembled WGS sequence"/>
</dbReference>
<protein>
    <submittedName>
        <fullName evidence="1">Uncharacterized protein</fullName>
    </submittedName>
</protein>
<accession>A0A7J9AQB5</accession>
<gene>
    <name evidence="1" type="ORF">Golax_002097</name>
</gene>
<dbReference type="EMBL" id="JABEZV010000012">
    <property type="protein sequence ID" value="MBA0726255.1"/>
    <property type="molecule type" value="Genomic_DNA"/>
</dbReference>
<reference evidence="1 2" key="1">
    <citation type="journal article" date="2019" name="Genome Biol. Evol.">
        <title>Insights into the evolution of the New World diploid cottons (Gossypium, subgenus Houzingenia) based on genome sequencing.</title>
        <authorList>
            <person name="Grover C.E."/>
            <person name="Arick M.A. 2nd"/>
            <person name="Thrash A."/>
            <person name="Conover J.L."/>
            <person name="Sanders W.S."/>
            <person name="Peterson D.G."/>
            <person name="Frelichowski J.E."/>
            <person name="Scheffler J.A."/>
            <person name="Scheffler B.E."/>
            <person name="Wendel J.F."/>
        </authorList>
    </citation>
    <scope>NUCLEOTIDE SEQUENCE [LARGE SCALE GENOMIC DNA]</scope>
    <source>
        <strain evidence="1">4</strain>
        <tissue evidence="1">Leaf</tissue>
    </source>
</reference>
<feature type="non-terminal residue" evidence="1">
    <location>
        <position position="67"/>
    </location>
</feature>
<comment type="caution">
    <text evidence="1">The sequence shown here is derived from an EMBL/GenBank/DDBJ whole genome shotgun (WGS) entry which is preliminary data.</text>
</comment>
<sequence>ICWKYADYSCLLSRGSSASPRTKREVNKYADRLARMGQLFGTNMVIFDQPPFEMVSIFEQDGAGNQK</sequence>
<name>A0A7J9AQB5_9ROSI</name>
<proteinExistence type="predicted"/>
<evidence type="ECO:0000313" key="1">
    <source>
        <dbReference type="EMBL" id="MBA0726255.1"/>
    </source>
</evidence>
<keyword evidence="2" id="KW-1185">Reference proteome</keyword>
<organism evidence="1 2">
    <name type="scientific">Gossypium laxum</name>
    <dbReference type="NCBI Taxonomy" id="34288"/>
    <lineage>
        <taxon>Eukaryota</taxon>
        <taxon>Viridiplantae</taxon>
        <taxon>Streptophyta</taxon>
        <taxon>Embryophyta</taxon>
        <taxon>Tracheophyta</taxon>
        <taxon>Spermatophyta</taxon>
        <taxon>Magnoliopsida</taxon>
        <taxon>eudicotyledons</taxon>
        <taxon>Gunneridae</taxon>
        <taxon>Pentapetalae</taxon>
        <taxon>rosids</taxon>
        <taxon>malvids</taxon>
        <taxon>Malvales</taxon>
        <taxon>Malvaceae</taxon>
        <taxon>Malvoideae</taxon>
        <taxon>Gossypium</taxon>
    </lineage>
</organism>